<dbReference type="HOGENOM" id="CLU_213007_0_0_2"/>
<organism evidence="1 2">
    <name type="scientific">Methanothermobacter thermautotrophicus (strain ATCC 29096 / DSM 1053 / JCM 10044 / NBRC 100330 / Delta H)</name>
    <name type="common">Methanobacterium thermoautotrophicum</name>
    <dbReference type="NCBI Taxonomy" id="187420"/>
    <lineage>
        <taxon>Archaea</taxon>
        <taxon>Methanobacteriati</taxon>
        <taxon>Methanobacteriota</taxon>
        <taxon>Methanomada group</taxon>
        <taxon>Methanobacteria</taxon>
        <taxon>Methanobacteriales</taxon>
        <taxon>Methanobacteriaceae</taxon>
        <taxon>Methanothermobacter</taxon>
    </lineage>
</organism>
<sequence>MIGPIEVTGDIMCTVGGPMADIDIKKMKTRKCRCLDCGNEFKGVGRRVICPSCQSDNVECEG</sequence>
<name>O26657_METTH</name>
<accession>O26657</accession>
<dbReference type="InParanoid" id="O26657"/>
<protein>
    <recommendedName>
        <fullName evidence="3">Hydrogenase maturation nickel metallochaperone HypA</fullName>
    </recommendedName>
</protein>
<dbReference type="PATRIC" id="fig|187420.15.peg.537"/>
<dbReference type="EMBL" id="AE000666">
    <property type="protein sequence ID" value="AAB85063.1"/>
    <property type="molecule type" value="Genomic_DNA"/>
</dbReference>
<dbReference type="PIR" id="F69173">
    <property type="entry name" value="F69173"/>
</dbReference>
<evidence type="ECO:0000313" key="2">
    <source>
        <dbReference type="Proteomes" id="UP000005223"/>
    </source>
</evidence>
<keyword evidence="2" id="KW-1185">Reference proteome</keyword>
<dbReference type="AlphaFoldDB" id="O26657"/>
<dbReference type="STRING" id="187420.MTH_557"/>
<gene>
    <name evidence="1" type="ordered locus">MTH_557</name>
</gene>
<dbReference type="KEGG" id="mth:MTH_557"/>
<reference evidence="1 2" key="1">
    <citation type="journal article" date="1997" name="J. Bacteriol.">
        <title>Complete genome sequence of Methanobacterium thermoautotrophicum deltaH: functional analysis and comparative genomics.</title>
        <authorList>
            <person name="Smith D.R."/>
            <person name="Doucette-Stamm L.A."/>
            <person name="Deloughery C."/>
            <person name="Lee H.-M."/>
            <person name="Dubois J."/>
            <person name="Aldredge T."/>
            <person name="Bashirzadeh R."/>
            <person name="Blakely D."/>
            <person name="Cook R."/>
            <person name="Gilbert K."/>
            <person name="Harrison D."/>
            <person name="Hoang L."/>
            <person name="Keagle P."/>
            <person name="Lumm W."/>
            <person name="Pothier B."/>
            <person name="Qiu D."/>
            <person name="Spadafora R."/>
            <person name="Vicare R."/>
            <person name="Wang Y."/>
            <person name="Wierzbowski J."/>
            <person name="Gibson R."/>
            <person name="Jiwani N."/>
            <person name="Caruso A."/>
            <person name="Bush D."/>
            <person name="Safer H."/>
            <person name="Patwell D."/>
            <person name="Prabhakar S."/>
            <person name="McDougall S."/>
            <person name="Shimer G."/>
            <person name="Goyal A."/>
            <person name="Pietrovski S."/>
            <person name="Church G.M."/>
            <person name="Daniels C.J."/>
            <person name="Mao J.-i."/>
            <person name="Rice P."/>
            <person name="Nolling J."/>
            <person name="Reeve J.N."/>
        </authorList>
    </citation>
    <scope>NUCLEOTIDE SEQUENCE [LARGE SCALE GENOMIC DNA]</scope>
    <source>
        <strain evidence="2">ATCC 29096 / DSM 1053 / JCM 10044 / NBRC 100330 / Delta H</strain>
    </source>
</reference>
<proteinExistence type="predicted"/>
<evidence type="ECO:0000313" key="1">
    <source>
        <dbReference type="EMBL" id="AAB85063.1"/>
    </source>
</evidence>
<dbReference type="PaxDb" id="187420-MTH_557"/>
<dbReference type="EnsemblBacteria" id="AAB85063">
    <property type="protein sequence ID" value="AAB85063"/>
    <property type="gene ID" value="MTH_557"/>
</dbReference>
<dbReference type="Proteomes" id="UP000005223">
    <property type="component" value="Chromosome"/>
</dbReference>
<evidence type="ECO:0008006" key="3">
    <source>
        <dbReference type="Google" id="ProtNLM"/>
    </source>
</evidence>